<dbReference type="EnsemblPlants" id="AVESA.00010b.r2.4DG0727900.1">
    <property type="protein sequence ID" value="AVESA.00010b.r2.4DG0727900.1.CDS"/>
    <property type="gene ID" value="AVESA.00010b.r2.4DG0727900"/>
</dbReference>
<reference evidence="1" key="2">
    <citation type="submission" date="2025-09" db="UniProtKB">
        <authorList>
            <consortium name="EnsemblPlants"/>
        </authorList>
    </citation>
    <scope>IDENTIFICATION</scope>
</reference>
<evidence type="ECO:0000313" key="2">
    <source>
        <dbReference type="Proteomes" id="UP001732700"/>
    </source>
</evidence>
<evidence type="ECO:0000313" key="1">
    <source>
        <dbReference type="EnsemblPlants" id="AVESA.00010b.r2.4DG0727900.1.CDS"/>
    </source>
</evidence>
<accession>A0ACD5X718</accession>
<sequence>MWSPVAGVMRVSINLEVEIMVLISFGLQLFLLMFAGMRRQNIAWVLTFLLWLAYLLADYVAIYALGHMSFRNMSHEHQQLVVFWAPFLLVHLGGQDTITAFAMEDNQLWRRHLLNLIVQTAEVAYVLYKYIAGSGILVTPAILVLVAGVLKCGERVWALKSASLDDISKFLDDVEKPRVWKAQGRPFSVAQAVGSEEVLQGAHDLLPICMGQFVDYKFWPSVFQRQAIKLFCDKGHIYKLIEMQLSLMHDILYTKATVIHTWYGCFIRTVSLVAVITAFFQFQSSASRNDFNRVDVVVTYILLGGALLLETVAVLRATVSTWTCALLSDRRCHRLYSIAVSVRRCLKAAERNRRWSGSIGQHTLLIWQEERGSRSRNIAGSFGWMDLWGKLHHQSWRPIVISDSIKELVLKEVRRMVEACEGKEEIMRTYNGQCALKPYDRFKEDPASSVGIGFDEKILTWHFATEVLMSCTDAEEYPAVVEAILALSRYMLFLLVERPNMLPSPVSSRLYDDVQMHIRRYHVSEMKEFTEEVKRMAGDFELSTDLFRGLELATQLMELGMPEVLQVVLGVWVEMLCYAAHHCSRDSHARQLNNGGDFITVVWLLTTAIFNRQYCDDPWFTKRVFDFFKVGV</sequence>
<name>A0ACD5X718_AVESA</name>
<reference evidence="1" key="1">
    <citation type="submission" date="2021-05" db="EMBL/GenBank/DDBJ databases">
        <authorList>
            <person name="Scholz U."/>
            <person name="Mascher M."/>
            <person name="Fiebig A."/>
        </authorList>
    </citation>
    <scope>NUCLEOTIDE SEQUENCE [LARGE SCALE GENOMIC DNA]</scope>
</reference>
<protein>
    <submittedName>
        <fullName evidence="1">Uncharacterized protein</fullName>
    </submittedName>
</protein>
<dbReference type="Proteomes" id="UP001732700">
    <property type="component" value="Chromosome 4D"/>
</dbReference>
<keyword evidence="2" id="KW-1185">Reference proteome</keyword>
<proteinExistence type="predicted"/>
<organism evidence="1 2">
    <name type="scientific">Avena sativa</name>
    <name type="common">Oat</name>
    <dbReference type="NCBI Taxonomy" id="4498"/>
    <lineage>
        <taxon>Eukaryota</taxon>
        <taxon>Viridiplantae</taxon>
        <taxon>Streptophyta</taxon>
        <taxon>Embryophyta</taxon>
        <taxon>Tracheophyta</taxon>
        <taxon>Spermatophyta</taxon>
        <taxon>Magnoliopsida</taxon>
        <taxon>Liliopsida</taxon>
        <taxon>Poales</taxon>
        <taxon>Poaceae</taxon>
        <taxon>BOP clade</taxon>
        <taxon>Pooideae</taxon>
        <taxon>Poodae</taxon>
        <taxon>Poeae</taxon>
        <taxon>Poeae Chloroplast Group 1 (Aveneae type)</taxon>
        <taxon>Aveninae</taxon>
        <taxon>Avena</taxon>
    </lineage>
</organism>